<organism evidence="1 2">
    <name type="scientific">Favolaschia claudopus</name>
    <dbReference type="NCBI Taxonomy" id="2862362"/>
    <lineage>
        <taxon>Eukaryota</taxon>
        <taxon>Fungi</taxon>
        <taxon>Dikarya</taxon>
        <taxon>Basidiomycota</taxon>
        <taxon>Agaricomycotina</taxon>
        <taxon>Agaricomycetes</taxon>
        <taxon>Agaricomycetidae</taxon>
        <taxon>Agaricales</taxon>
        <taxon>Marasmiineae</taxon>
        <taxon>Mycenaceae</taxon>
        <taxon>Favolaschia</taxon>
    </lineage>
</organism>
<dbReference type="AlphaFoldDB" id="A0AAW0CBN6"/>
<protein>
    <submittedName>
        <fullName evidence="1">Uncharacterized protein</fullName>
    </submittedName>
</protein>
<sequence>MSTERCCIQLFGVPGIQTHPILPTSPQIRIPNHSSLKKTVQQTLEPERKVRFCVQRKHVAFERVRTPNAKPVKAPEHQRWLWACSAAHGSRSSSGINIIGTCRCGLNSGK</sequence>
<gene>
    <name evidence="1" type="ORF">R3P38DRAFT_2771754</name>
</gene>
<keyword evidence="2" id="KW-1185">Reference proteome</keyword>
<dbReference type="Proteomes" id="UP001362999">
    <property type="component" value="Unassembled WGS sequence"/>
</dbReference>
<evidence type="ECO:0000313" key="2">
    <source>
        <dbReference type="Proteomes" id="UP001362999"/>
    </source>
</evidence>
<dbReference type="EMBL" id="JAWWNJ010000019">
    <property type="protein sequence ID" value="KAK7036271.1"/>
    <property type="molecule type" value="Genomic_DNA"/>
</dbReference>
<accession>A0AAW0CBN6</accession>
<proteinExistence type="predicted"/>
<evidence type="ECO:0000313" key="1">
    <source>
        <dbReference type="EMBL" id="KAK7036271.1"/>
    </source>
</evidence>
<reference evidence="1 2" key="1">
    <citation type="journal article" date="2024" name="J Genomics">
        <title>Draft genome sequencing and assembly of Favolaschia claudopus CIRM-BRFM 2984 isolated from oak limbs.</title>
        <authorList>
            <person name="Navarro D."/>
            <person name="Drula E."/>
            <person name="Chaduli D."/>
            <person name="Cazenave R."/>
            <person name="Ahrendt S."/>
            <person name="Wang J."/>
            <person name="Lipzen A."/>
            <person name="Daum C."/>
            <person name="Barry K."/>
            <person name="Grigoriev I.V."/>
            <person name="Favel A."/>
            <person name="Rosso M.N."/>
            <person name="Martin F."/>
        </authorList>
    </citation>
    <scope>NUCLEOTIDE SEQUENCE [LARGE SCALE GENOMIC DNA]</scope>
    <source>
        <strain evidence="1 2">CIRM-BRFM 2984</strain>
    </source>
</reference>
<comment type="caution">
    <text evidence="1">The sequence shown here is derived from an EMBL/GenBank/DDBJ whole genome shotgun (WGS) entry which is preliminary data.</text>
</comment>
<name>A0AAW0CBN6_9AGAR</name>